<evidence type="ECO:0000313" key="2">
    <source>
        <dbReference type="EMBL" id="OSX78255.1"/>
    </source>
</evidence>
<evidence type="ECO:0000256" key="1">
    <source>
        <dbReference type="SAM" id="MobiDB-lite"/>
    </source>
</evidence>
<sequence>MAVGAVADGAVPMQRRAAARPLARAAHGADRLVSTRTDATPTGGAGRRRPLRWCRRIPPPPPPPPTPPPHRVAPTTSRAARRAGWLPRRRRRPTPLTAMLATPAGARAAVGPTVAQRRRGAPSGTGTGDGGGRQVRPALSPVPRPRCATDGAVVAHRSPAGGRTRGSGQRHRPPPLLPPPPPVGTAPPPSGGGGD</sequence>
<dbReference type="Proteomes" id="UP000218209">
    <property type="component" value="Unassembled WGS sequence"/>
</dbReference>
<dbReference type="AlphaFoldDB" id="A0A1X6PC19"/>
<reference evidence="2 3" key="1">
    <citation type="submission" date="2017-03" db="EMBL/GenBank/DDBJ databases">
        <title>WGS assembly of Porphyra umbilicalis.</title>
        <authorList>
            <person name="Brawley S.H."/>
            <person name="Blouin N.A."/>
            <person name="Ficko-Blean E."/>
            <person name="Wheeler G.L."/>
            <person name="Lohr M."/>
            <person name="Goodson H.V."/>
            <person name="Jenkins J.W."/>
            <person name="Blaby-Haas C.E."/>
            <person name="Helliwell K.E."/>
            <person name="Chan C."/>
            <person name="Marriage T."/>
            <person name="Bhattacharya D."/>
            <person name="Klein A.S."/>
            <person name="Badis Y."/>
            <person name="Brodie J."/>
            <person name="Cao Y."/>
            <person name="Collen J."/>
            <person name="Dittami S.M."/>
            <person name="Gachon C.M."/>
            <person name="Green B.R."/>
            <person name="Karpowicz S."/>
            <person name="Kim J.W."/>
            <person name="Kudahl U."/>
            <person name="Lin S."/>
            <person name="Michel G."/>
            <person name="Mittag M."/>
            <person name="Olson B.J."/>
            <person name="Pangilinan J."/>
            <person name="Peng Y."/>
            <person name="Qiu H."/>
            <person name="Shu S."/>
            <person name="Singer J.T."/>
            <person name="Smith A.G."/>
            <person name="Sprecher B.N."/>
            <person name="Wagner V."/>
            <person name="Wang W."/>
            <person name="Wang Z.-Y."/>
            <person name="Yan J."/>
            <person name="Yarish C."/>
            <person name="Zoeuner-Riek S."/>
            <person name="Zhuang Y."/>
            <person name="Zou Y."/>
            <person name="Lindquist E.A."/>
            <person name="Grimwood J."/>
            <person name="Barry K."/>
            <person name="Rokhsar D.S."/>
            <person name="Schmutz J."/>
            <person name="Stiller J.W."/>
            <person name="Grossman A.R."/>
            <person name="Prochnik S.E."/>
        </authorList>
    </citation>
    <scope>NUCLEOTIDE SEQUENCE [LARGE SCALE GENOMIC DNA]</scope>
    <source>
        <strain evidence="2">4086291</strain>
    </source>
</reference>
<evidence type="ECO:0000313" key="3">
    <source>
        <dbReference type="Proteomes" id="UP000218209"/>
    </source>
</evidence>
<gene>
    <name evidence="2" type="ORF">BU14_0115s0026</name>
</gene>
<protein>
    <submittedName>
        <fullName evidence="2">Uncharacterized protein</fullName>
    </submittedName>
</protein>
<feature type="region of interest" description="Disordered" evidence="1">
    <location>
        <begin position="1"/>
        <end position="195"/>
    </location>
</feature>
<feature type="compositionally biased region" description="Basic residues" evidence="1">
    <location>
        <begin position="46"/>
        <end position="55"/>
    </location>
</feature>
<feature type="compositionally biased region" description="Gly residues" evidence="1">
    <location>
        <begin position="123"/>
        <end position="133"/>
    </location>
</feature>
<feature type="compositionally biased region" description="Low complexity" evidence="1">
    <location>
        <begin position="15"/>
        <end position="26"/>
    </location>
</feature>
<proteinExistence type="predicted"/>
<dbReference type="EMBL" id="KV918817">
    <property type="protein sequence ID" value="OSX78255.1"/>
    <property type="molecule type" value="Genomic_DNA"/>
</dbReference>
<organism evidence="2 3">
    <name type="scientific">Porphyra umbilicalis</name>
    <name type="common">Purple laver</name>
    <name type="synonym">Red alga</name>
    <dbReference type="NCBI Taxonomy" id="2786"/>
    <lineage>
        <taxon>Eukaryota</taxon>
        <taxon>Rhodophyta</taxon>
        <taxon>Bangiophyceae</taxon>
        <taxon>Bangiales</taxon>
        <taxon>Bangiaceae</taxon>
        <taxon>Porphyra</taxon>
    </lineage>
</organism>
<feature type="compositionally biased region" description="Pro residues" evidence="1">
    <location>
        <begin position="57"/>
        <end position="71"/>
    </location>
</feature>
<accession>A0A1X6PC19</accession>
<name>A0A1X6PC19_PORUM</name>
<keyword evidence="3" id="KW-1185">Reference proteome</keyword>
<feature type="compositionally biased region" description="Pro residues" evidence="1">
    <location>
        <begin position="174"/>
        <end position="195"/>
    </location>
</feature>